<dbReference type="PANTHER" id="PTHR28142:SF1">
    <property type="entry name" value="MITOCHONDRIAL INNER MEMBRANE I-AAA PROTEASE SUPERCOMPLEX SUBUNIT MGR3-RELATED"/>
    <property type="match status" value="1"/>
</dbReference>
<dbReference type="InterPro" id="IPR011990">
    <property type="entry name" value="TPR-like_helical_dom_sf"/>
</dbReference>
<evidence type="ECO:0000256" key="1">
    <source>
        <dbReference type="SAM" id="MobiDB-lite"/>
    </source>
</evidence>
<feature type="compositionally biased region" description="Low complexity" evidence="1">
    <location>
        <begin position="212"/>
        <end position="226"/>
    </location>
</feature>
<evidence type="ECO:0000313" key="2">
    <source>
        <dbReference type="EMBL" id="TFK18264.1"/>
    </source>
</evidence>
<feature type="compositionally biased region" description="Basic and acidic residues" evidence="1">
    <location>
        <begin position="227"/>
        <end position="238"/>
    </location>
</feature>
<accession>A0A5C3KE44</accession>
<dbReference type="EMBL" id="ML210416">
    <property type="protein sequence ID" value="TFK18264.1"/>
    <property type="molecule type" value="Genomic_DNA"/>
</dbReference>
<dbReference type="AlphaFoldDB" id="A0A5C3KE44"/>
<feature type="compositionally biased region" description="Low complexity" evidence="1">
    <location>
        <begin position="55"/>
        <end position="75"/>
    </location>
</feature>
<dbReference type="OrthoDB" id="10050400at2759"/>
<reference evidence="2 3" key="1">
    <citation type="journal article" date="2019" name="Nat. Ecol. Evol.">
        <title>Megaphylogeny resolves global patterns of mushroom evolution.</title>
        <authorList>
            <person name="Varga T."/>
            <person name="Krizsan K."/>
            <person name="Foldi C."/>
            <person name="Dima B."/>
            <person name="Sanchez-Garcia M."/>
            <person name="Sanchez-Ramirez S."/>
            <person name="Szollosi G.J."/>
            <person name="Szarkandi J.G."/>
            <person name="Papp V."/>
            <person name="Albert L."/>
            <person name="Andreopoulos W."/>
            <person name="Angelini C."/>
            <person name="Antonin V."/>
            <person name="Barry K.W."/>
            <person name="Bougher N.L."/>
            <person name="Buchanan P."/>
            <person name="Buyck B."/>
            <person name="Bense V."/>
            <person name="Catcheside P."/>
            <person name="Chovatia M."/>
            <person name="Cooper J."/>
            <person name="Damon W."/>
            <person name="Desjardin D."/>
            <person name="Finy P."/>
            <person name="Geml J."/>
            <person name="Haridas S."/>
            <person name="Hughes K."/>
            <person name="Justo A."/>
            <person name="Karasinski D."/>
            <person name="Kautmanova I."/>
            <person name="Kiss B."/>
            <person name="Kocsube S."/>
            <person name="Kotiranta H."/>
            <person name="LaButti K.M."/>
            <person name="Lechner B.E."/>
            <person name="Liimatainen K."/>
            <person name="Lipzen A."/>
            <person name="Lukacs Z."/>
            <person name="Mihaltcheva S."/>
            <person name="Morgado L.N."/>
            <person name="Niskanen T."/>
            <person name="Noordeloos M.E."/>
            <person name="Ohm R.A."/>
            <person name="Ortiz-Santana B."/>
            <person name="Ovrebo C."/>
            <person name="Racz N."/>
            <person name="Riley R."/>
            <person name="Savchenko A."/>
            <person name="Shiryaev A."/>
            <person name="Soop K."/>
            <person name="Spirin V."/>
            <person name="Szebenyi C."/>
            <person name="Tomsovsky M."/>
            <person name="Tulloss R.E."/>
            <person name="Uehling J."/>
            <person name="Grigoriev I.V."/>
            <person name="Vagvolgyi C."/>
            <person name="Papp T."/>
            <person name="Martin F.M."/>
            <person name="Miettinen O."/>
            <person name="Hibbett D.S."/>
            <person name="Nagy L.G."/>
        </authorList>
    </citation>
    <scope>NUCLEOTIDE SEQUENCE [LARGE SCALE GENOMIC DNA]</scope>
    <source>
        <strain evidence="2 3">CBS 121175</strain>
    </source>
</reference>
<protein>
    <recommendedName>
        <fullName evidence="4">TPR-like protein</fullName>
    </recommendedName>
</protein>
<name>A0A5C3KE44_COPMA</name>
<dbReference type="PANTHER" id="PTHR28142">
    <property type="entry name" value="MITOCHONDRIAL INNER MEMBRANE I-AAA PROTEASE SUPERCOMPLEX SUBUNIT MGR3-RELATED"/>
    <property type="match status" value="1"/>
</dbReference>
<keyword evidence="3" id="KW-1185">Reference proteome</keyword>
<feature type="region of interest" description="Disordered" evidence="1">
    <location>
        <begin position="406"/>
        <end position="430"/>
    </location>
</feature>
<evidence type="ECO:0008006" key="4">
    <source>
        <dbReference type="Google" id="ProtNLM"/>
    </source>
</evidence>
<sequence>MNTTLLRQTALRVGRASAVRTNFGLLRAGSVGRLGATRGLADQHDTQSNTRQPKDASQSSTSSPGADPSSSSTSGPDNTFHVEEEVIFTEPVSKSNNVAPWLTGLLVAGLGLLAYGLGELWGAMTIWPKEIRSDLRHGLHENYHGDRAMAEQYLGRAWEKVKTLPISKFGENAYLKTTGIAIALAGIYEADHKLDKAYSTYQAALSQLQRGPPTSLPLASSPPSSSKSHDKPSLDADSHPTYPLREGLSPLERMRAVAISYKLGELAAKMGKPKEEEEKWLVYSVETVLKDVMAHPIAAEVIVQGNPSDQSNANEKGKVVETVGILEDLRLPTWALKHDLAAPFEALGTFYSRTGRIDYAMPLYLQAVSILIPPPPQRSSTDDQCRAAQLMGSISELILRSAASAPSNAPSTSLFDSGSQTPDDSSSFSSVFSSKQEASYNPETLVQAESWARKGLEVAKRARNSTFITHPTCEIAFASMLFNLAVLKEMNGEKDEAKDLFLQSLDQSKNIGLGEGIENSEKAIQRIKGVREVGLA</sequence>
<evidence type="ECO:0000313" key="3">
    <source>
        <dbReference type="Proteomes" id="UP000307440"/>
    </source>
</evidence>
<feature type="region of interest" description="Disordered" evidence="1">
    <location>
        <begin position="37"/>
        <end position="78"/>
    </location>
</feature>
<dbReference type="Gene3D" id="1.25.40.10">
    <property type="entry name" value="Tetratricopeptide repeat domain"/>
    <property type="match status" value="1"/>
</dbReference>
<proteinExistence type="predicted"/>
<dbReference type="Proteomes" id="UP000307440">
    <property type="component" value="Unassembled WGS sequence"/>
</dbReference>
<organism evidence="2 3">
    <name type="scientific">Coprinopsis marcescibilis</name>
    <name type="common">Agaric fungus</name>
    <name type="synonym">Psathyrella marcescibilis</name>
    <dbReference type="NCBI Taxonomy" id="230819"/>
    <lineage>
        <taxon>Eukaryota</taxon>
        <taxon>Fungi</taxon>
        <taxon>Dikarya</taxon>
        <taxon>Basidiomycota</taxon>
        <taxon>Agaricomycotina</taxon>
        <taxon>Agaricomycetes</taxon>
        <taxon>Agaricomycetidae</taxon>
        <taxon>Agaricales</taxon>
        <taxon>Agaricineae</taxon>
        <taxon>Psathyrellaceae</taxon>
        <taxon>Coprinopsis</taxon>
    </lineage>
</organism>
<gene>
    <name evidence="2" type="ORF">FA15DRAFT_675406</name>
</gene>
<dbReference type="STRING" id="230819.A0A5C3KE44"/>
<feature type="region of interest" description="Disordered" evidence="1">
    <location>
        <begin position="210"/>
        <end position="246"/>
    </location>
</feature>
<dbReference type="InterPro" id="IPR040201">
    <property type="entry name" value="Mrg3-like"/>
</dbReference>